<organism evidence="2 3">
    <name type="scientific">Bordetella ansorpii</name>
    <dbReference type="NCBI Taxonomy" id="288768"/>
    <lineage>
        <taxon>Bacteria</taxon>
        <taxon>Pseudomonadati</taxon>
        <taxon>Pseudomonadota</taxon>
        <taxon>Betaproteobacteria</taxon>
        <taxon>Burkholderiales</taxon>
        <taxon>Alcaligenaceae</taxon>
        <taxon>Bordetella</taxon>
    </lineage>
</organism>
<dbReference type="EMBL" id="FKBS01000025">
    <property type="protein sequence ID" value="SAI49914.1"/>
    <property type="molecule type" value="Genomic_DNA"/>
</dbReference>
<dbReference type="InterPro" id="IPR047676">
    <property type="entry name" value="FxLYD_dom"/>
</dbReference>
<proteinExistence type="predicted"/>
<gene>
    <name evidence="2" type="ORF">SAMEA1982600_04103</name>
</gene>
<evidence type="ECO:0000256" key="1">
    <source>
        <dbReference type="SAM" id="SignalP"/>
    </source>
</evidence>
<name>A0A157QWI5_9BORD</name>
<evidence type="ECO:0000313" key="2">
    <source>
        <dbReference type="EMBL" id="SAI49914.1"/>
    </source>
</evidence>
<protein>
    <submittedName>
        <fullName evidence="2">Protein of uncharacterized function (DUF3426)</fullName>
    </submittedName>
</protein>
<feature type="chain" id="PRO_5007615432" evidence="1">
    <location>
        <begin position="20"/>
        <end position="111"/>
    </location>
</feature>
<sequence>MKMRIAALLLALAAGSATAQSLSYGVSVSNLQATRDTTMGQTTITGTVTNNGDKLLPSPSIVFALYDANGAEIGRVSQRAEAPLPPGASWQLLATTPQTFSRFTAVDVKAE</sequence>
<feature type="signal peptide" evidence="1">
    <location>
        <begin position="1"/>
        <end position="19"/>
    </location>
</feature>
<evidence type="ECO:0000313" key="3">
    <source>
        <dbReference type="Proteomes" id="UP000077037"/>
    </source>
</evidence>
<dbReference type="RefSeq" id="WP_066418114.1">
    <property type="nucleotide sequence ID" value="NZ_FKBS01000025.1"/>
</dbReference>
<reference evidence="2 3" key="1">
    <citation type="submission" date="2016-03" db="EMBL/GenBank/DDBJ databases">
        <authorList>
            <consortium name="Pathogen Informatics"/>
        </authorList>
    </citation>
    <scope>NUCLEOTIDE SEQUENCE [LARGE SCALE GENOMIC DNA]</scope>
    <source>
        <strain evidence="2 3">NCTC13364</strain>
    </source>
</reference>
<accession>A0A157QWI5</accession>
<dbReference type="AlphaFoldDB" id="A0A157QWI5"/>
<dbReference type="NCBIfam" id="NF038353">
    <property type="entry name" value="FxLYD_dom"/>
    <property type="match status" value="1"/>
</dbReference>
<dbReference type="OrthoDB" id="5957485at2"/>
<keyword evidence="1" id="KW-0732">Signal</keyword>
<dbReference type="Proteomes" id="UP000077037">
    <property type="component" value="Unassembled WGS sequence"/>
</dbReference>